<dbReference type="InterPro" id="IPR015231">
    <property type="entry name" value="DUF1934"/>
</dbReference>
<dbReference type="EMBL" id="BAAACF010000003">
    <property type="protein sequence ID" value="GAA0728293.1"/>
    <property type="molecule type" value="Genomic_DNA"/>
</dbReference>
<dbReference type="Proteomes" id="UP001500339">
    <property type="component" value="Unassembled WGS sequence"/>
</dbReference>
<gene>
    <name evidence="1" type="ORF">GCM10008905_26980</name>
</gene>
<reference evidence="1 2" key="1">
    <citation type="journal article" date="2019" name="Int. J. Syst. Evol. Microbiol.">
        <title>The Global Catalogue of Microorganisms (GCM) 10K type strain sequencing project: providing services to taxonomists for standard genome sequencing and annotation.</title>
        <authorList>
            <consortium name="The Broad Institute Genomics Platform"/>
            <consortium name="The Broad Institute Genome Sequencing Center for Infectious Disease"/>
            <person name="Wu L."/>
            <person name="Ma J."/>
        </authorList>
    </citation>
    <scope>NUCLEOTIDE SEQUENCE [LARGE SCALE GENOMIC DNA]</scope>
    <source>
        <strain evidence="1 2">JCM 1405</strain>
    </source>
</reference>
<dbReference type="InterPro" id="IPR012674">
    <property type="entry name" value="Calycin"/>
</dbReference>
<comment type="caution">
    <text evidence="1">The sequence shown here is derived from an EMBL/GenBank/DDBJ whole genome shotgun (WGS) entry which is preliminary data.</text>
</comment>
<dbReference type="Pfam" id="PF09148">
    <property type="entry name" value="DUF1934"/>
    <property type="match status" value="1"/>
</dbReference>
<dbReference type="SUPFAM" id="SSF50814">
    <property type="entry name" value="Lipocalins"/>
    <property type="match status" value="1"/>
</dbReference>
<name>A0ABN1J4E6_9CLOT</name>
<proteinExistence type="predicted"/>
<evidence type="ECO:0000313" key="1">
    <source>
        <dbReference type="EMBL" id="GAA0728293.1"/>
    </source>
</evidence>
<protein>
    <submittedName>
        <fullName evidence="1">DUF1934 domain-containing protein</fullName>
    </submittedName>
</protein>
<dbReference type="Gene3D" id="2.40.128.20">
    <property type="match status" value="1"/>
</dbReference>
<keyword evidence="2" id="KW-1185">Reference proteome</keyword>
<evidence type="ECO:0000313" key="2">
    <source>
        <dbReference type="Proteomes" id="UP001500339"/>
    </source>
</evidence>
<accession>A0ABN1J4E6</accession>
<organism evidence="1 2">
    <name type="scientific">Clostridium malenominatum</name>
    <dbReference type="NCBI Taxonomy" id="1539"/>
    <lineage>
        <taxon>Bacteria</taxon>
        <taxon>Bacillati</taxon>
        <taxon>Bacillota</taxon>
        <taxon>Clostridia</taxon>
        <taxon>Eubacteriales</taxon>
        <taxon>Clostridiaceae</taxon>
        <taxon>Clostridium</taxon>
    </lineage>
</organism>
<sequence>MQSNKKEDIVEVVTPGSFYKKENSYYVVYDETELSGMEGTTTTFKINCKDNKFSLIRMGTTNAKMEFQKAKDDIVLYNTPYGPLELKIETKELNINVDDEGGDVVIKYNLTFTGQKPQKTILKINIKAQ</sequence>